<feature type="transmembrane region" description="Helical" evidence="8">
    <location>
        <begin position="254"/>
        <end position="276"/>
    </location>
</feature>
<evidence type="ECO:0000256" key="5">
    <source>
        <dbReference type="ARBA" id="ARBA00022989"/>
    </source>
</evidence>
<dbReference type="InterPro" id="IPR000515">
    <property type="entry name" value="MetI-like"/>
</dbReference>
<keyword evidence="6 8" id="KW-0472">Membrane</keyword>
<reference evidence="10" key="1">
    <citation type="submission" date="2018-05" db="EMBL/GenBank/DDBJ databases">
        <authorList>
            <person name="Lanie J.A."/>
            <person name="Ng W.-L."/>
            <person name="Kazmierczak K.M."/>
            <person name="Andrzejewski T.M."/>
            <person name="Davidsen T.M."/>
            <person name="Wayne K.J."/>
            <person name="Tettelin H."/>
            <person name="Glass J.I."/>
            <person name="Rusch D."/>
            <person name="Podicherti R."/>
            <person name="Tsui H.-C.T."/>
            <person name="Winkler M.E."/>
        </authorList>
    </citation>
    <scope>NUCLEOTIDE SEQUENCE</scope>
</reference>
<comment type="subcellular location">
    <subcellularLocation>
        <location evidence="1">Cell membrane</location>
        <topology evidence="1">Multi-pass membrane protein</topology>
    </subcellularLocation>
</comment>
<dbReference type="InterPro" id="IPR035906">
    <property type="entry name" value="MetI-like_sf"/>
</dbReference>
<name>A0A381ZG85_9ZZZZ</name>
<feature type="non-terminal residue" evidence="10">
    <location>
        <position position="1"/>
    </location>
</feature>
<evidence type="ECO:0000256" key="2">
    <source>
        <dbReference type="ARBA" id="ARBA00022448"/>
    </source>
</evidence>
<dbReference type="NCBIfam" id="NF045474">
    <property type="entry name" value="Opp2C"/>
    <property type="match status" value="1"/>
</dbReference>
<dbReference type="SUPFAM" id="SSF161098">
    <property type="entry name" value="MetI-like"/>
    <property type="match status" value="1"/>
</dbReference>
<gene>
    <name evidence="10" type="ORF">METZ01_LOCUS140617</name>
</gene>
<dbReference type="EMBL" id="UINC01021042">
    <property type="protein sequence ID" value="SVA87763.1"/>
    <property type="molecule type" value="Genomic_DNA"/>
</dbReference>
<feature type="transmembrane region" description="Helical" evidence="8">
    <location>
        <begin position="124"/>
        <end position="146"/>
    </location>
</feature>
<evidence type="ECO:0000256" key="3">
    <source>
        <dbReference type="ARBA" id="ARBA00022475"/>
    </source>
</evidence>
<sequence length="291" mass="31240">VIESSLQRLRARPAIPRRLRRFLGDPPAVLGFAIVAAAVLVAALVHLLPLPDPTELNLQDRLLPPSWQFPLGADHLGRDELSRLLYGTRTTLGLAGISLTIIMGIALVVGGVSGYYGGWLDTGLMMVVDLLLAFPSLILGIAVAGILGPSLMNVMIAVSVVWWAGYARVIRGMVLSARQRGYVEAARAIGASDHRIVVYHIARNILGPFVVLATLDMGWIILGIAGLNFLGLGAQPPTPEWGAMLNDSRSYLQTAPRLLFFPGAAICLLVLGFNLLGDGLRDLLDPTTYPR</sequence>
<feature type="domain" description="ABC transmembrane type-1" evidence="9">
    <location>
        <begin position="88"/>
        <end position="277"/>
    </location>
</feature>
<feature type="transmembrane region" description="Helical" evidence="8">
    <location>
        <begin position="152"/>
        <end position="170"/>
    </location>
</feature>
<dbReference type="PANTHER" id="PTHR43386">
    <property type="entry name" value="OLIGOPEPTIDE TRANSPORT SYSTEM PERMEASE PROTEIN APPC"/>
    <property type="match status" value="1"/>
</dbReference>
<evidence type="ECO:0000256" key="1">
    <source>
        <dbReference type="ARBA" id="ARBA00004651"/>
    </source>
</evidence>
<evidence type="ECO:0000256" key="4">
    <source>
        <dbReference type="ARBA" id="ARBA00022692"/>
    </source>
</evidence>
<evidence type="ECO:0000256" key="7">
    <source>
        <dbReference type="ARBA" id="ARBA00024202"/>
    </source>
</evidence>
<evidence type="ECO:0000313" key="10">
    <source>
        <dbReference type="EMBL" id="SVA87763.1"/>
    </source>
</evidence>
<keyword evidence="4 8" id="KW-0812">Transmembrane</keyword>
<protein>
    <recommendedName>
        <fullName evidence="9">ABC transmembrane type-1 domain-containing protein</fullName>
    </recommendedName>
</protein>
<feature type="transmembrane region" description="Helical" evidence="8">
    <location>
        <begin position="27"/>
        <end position="48"/>
    </location>
</feature>
<dbReference type="PROSITE" id="PS50928">
    <property type="entry name" value="ABC_TM1"/>
    <property type="match status" value="1"/>
</dbReference>
<accession>A0A381ZG85</accession>
<dbReference type="AlphaFoldDB" id="A0A381ZG85"/>
<dbReference type="GO" id="GO:0055085">
    <property type="term" value="P:transmembrane transport"/>
    <property type="evidence" value="ECO:0007669"/>
    <property type="project" value="InterPro"/>
</dbReference>
<keyword evidence="5 8" id="KW-1133">Transmembrane helix</keyword>
<dbReference type="Pfam" id="PF00528">
    <property type="entry name" value="BPD_transp_1"/>
    <property type="match status" value="1"/>
</dbReference>
<dbReference type="GO" id="GO:0005886">
    <property type="term" value="C:plasma membrane"/>
    <property type="evidence" value="ECO:0007669"/>
    <property type="project" value="UniProtKB-SubCell"/>
</dbReference>
<proteinExistence type="inferred from homology"/>
<evidence type="ECO:0000256" key="8">
    <source>
        <dbReference type="SAM" id="Phobius"/>
    </source>
</evidence>
<evidence type="ECO:0000259" key="9">
    <source>
        <dbReference type="PROSITE" id="PS50928"/>
    </source>
</evidence>
<dbReference type="InterPro" id="IPR053385">
    <property type="entry name" value="ABC_transport_permease"/>
</dbReference>
<dbReference type="InterPro" id="IPR050366">
    <property type="entry name" value="BP-dependent_transpt_permease"/>
</dbReference>
<dbReference type="Gene3D" id="1.10.3720.10">
    <property type="entry name" value="MetI-like"/>
    <property type="match status" value="1"/>
</dbReference>
<feature type="transmembrane region" description="Helical" evidence="8">
    <location>
        <begin position="209"/>
        <end position="234"/>
    </location>
</feature>
<evidence type="ECO:0000256" key="6">
    <source>
        <dbReference type="ARBA" id="ARBA00023136"/>
    </source>
</evidence>
<comment type="similarity">
    <text evidence="7">Belongs to the binding-protein-dependent transport system permease family. OppBC subfamily.</text>
</comment>
<keyword evidence="2" id="KW-0813">Transport</keyword>
<feature type="transmembrane region" description="Helical" evidence="8">
    <location>
        <begin position="92"/>
        <end position="112"/>
    </location>
</feature>
<keyword evidence="3" id="KW-1003">Cell membrane</keyword>
<dbReference type="CDD" id="cd06261">
    <property type="entry name" value="TM_PBP2"/>
    <property type="match status" value="1"/>
</dbReference>
<dbReference type="PANTHER" id="PTHR43386:SF1">
    <property type="entry name" value="D,D-DIPEPTIDE TRANSPORT SYSTEM PERMEASE PROTEIN DDPC-RELATED"/>
    <property type="match status" value="1"/>
</dbReference>
<organism evidence="10">
    <name type="scientific">marine metagenome</name>
    <dbReference type="NCBI Taxonomy" id="408172"/>
    <lineage>
        <taxon>unclassified sequences</taxon>
        <taxon>metagenomes</taxon>
        <taxon>ecological metagenomes</taxon>
    </lineage>
</organism>